<dbReference type="AlphaFoldDB" id="A0A6M3XJK1"/>
<dbReference type="EMBL" id="MT142406">
    <property type="protein sequence ID" value="QJA80092.1"/>
    <property type="molecule type" value="Genomic_DNA"/>
</dbReference>
<proteinExistence type="predicted"/>
<gene>
    <name evidence="1" type="ORF">MM415A00780_0006</name>
    <name evidence="2" type="ORF">TM448B01152_0008</name>
</gene>
<accession>A0A6M3XJK1</accession>
<sequence length="130" mass="15436">MDDRIKNTENILEAFGLDLRTRNKLRNVILHLREHGKTVDDFIEYADAKMIERQEQLEQVEKFRAKQNLYSLPCPECQALMTLRPINIDPSTQTGDDSQTVWLCPNLKCMHTKYSEKTLEQWQDELKRRI</sequence>
<organism evidence="2">
    <name type="scientific">viral metagenome</name>
    <dbReference type="NCBI Taxonomy" id="1070528"/>
    <lineage>
        <taxon>unclassified sequences</taxon>
        <taxon>metagenomes</taxon>
        <taxon>organismal metagenomes</taxon>
    </lineage>
</organism>
<protein>
    <submittedName>
        <fullName evidence="2">Uncharacterized protein</fullName>
    </submittedName>
</protein>
<dbReference type="EMBL" id="MT144710">
    <property type="protein sequence ID" value="QJH97979.1"/>
    <property type="molecule type" value="Genomic_DNA"/>
</dbReference>
<name>A0A6M3XJK1_9ZZZZ</name>
<evidence type="ECO:0000313" key="1">
    <source>
        <dbReference type="EMBL" id="QJA80092.1"/>
    </source>
</evidence>
<reference evidence="2" key="1">
    <citation type="submission" date="2020-03" db="EMBL/GenBank/DDBJ databases">
        <title>The deep terrestrial virosphere.</title>
        <authorList>
            <person name="Holmfeldt K."/>
            <person name="Nilsson E."/>
            <person name="Simone D."/>
            <person name="Lopez-Fernandez M."/>
            <person name="Wu X."/>
            <person name="de Brujin I."/>
            <person name="Lundin D."/>
            <person name="Andersson A."/>
            <person name="Bertilsson S."/>
            <person name="Dopson M."/>
        </authorList>
    </citation>
    <scope>NUCLEOTIDE SEQUENCE</scope>
    <source>
        <strain evidence="1">MM415A00780</strain>
        <strain evidence="2">TM448B01152</strain>
    </source>
</reference>
<evidence type="ECO:0000313" key="2">
    <source>
        <dbReference type="EMBL" id="QJH97979.1"/>
    </source>
</evidence>